<dbReference type="PANTHER" id="PTHR23508">
    <property type="entry name" value="CARBOXYLIC ACID TRANSPORTER PROTEIN HOMOLOG"/>
    <property type="match status" value="1"/>
</dbReference>
<evidence type="ECO:0000256" key="5">
    <source>
        <dbReference type="ARBA" id="ARBA00023128"/>
    </source>
</evidence>
<dbReference type="SUPFAM" id="SSF49777">
    <property type="entry name" value="PEBP-like"/>
    <property type="match status" value="1"/>
</dbReference>
<keyword evidence="4 10" id="KW-1133">Transmembrane helix</keyword>
<organism evidence="12 13">
    <name type="scientific">Aureobasidium melanogenum</name>
    <name type="common">Aureobasidium pullulans var. melanogenum</name>
    <dbReference type="NCBI Taxonomy" id="46634"/>
    <lineage>
        <taxon>Eukaryota</taxon>
        <taxon>Fungi</taxon>
        <taxon>Dikarya</taxon>
        <taxon>Ascomycota</taxon>
        <taxon>Pezizomycotina</taxon>
        <taxon>Dothideomycetes</taxon>
        <taxon>Dothideomycetidae</taxon>
        <taxon>Dothideales</taxon>
        <taxon>Saccotheciaceae</taxon>
        <taxon>Aureobasidium</taxon>
    </lineage>
</organism>
<dbReference type="EMBL" id="JAHFYH010000063">
    <property type="protein sequence ID" value="KAH0216512.1"/>
    <property type="molecule type" value="Genomic_DNA"/>
</dbReference>
<evidence type="ECO:0000256" key="10">
    <source>
        <dbReference type="SAM" id="Phobius"/>
    </source>
</evidence>
<feature type="transmembrane region" description="Helical" evidence="10">
    <location>
        <begin position="742"/>
        <end position="763"/>
    </location>
</feature>
<dbReference type="GO" id="GO:0046943">
    <property type="term" value="F:carboxylic acid transmembrane transporter activity"/>
    <property type="evidence" value="ECO:0007669"/>
    <property type="project" value="TreeGrafter"/>
</dbReference>
<evidence type="ECO:0000256" key="8">
    <source>
        <dbReference type="ARBA" id="ARBA00038016"/>
    </source>
</evidence>
<dbReference type="InterPro" id="IPR020846">
    <property type="entry name" value="MFS_dom"/>
</dbReference>
<dbReference type="PROSITE" id="PS50850">
    <property type="entry name" value="MFS"/>
    <property type="match status" value="1"/>
</dbReference>
<dbReference type="CDD" id="cd00866">
    <property type="entry name" value="PEBP_euk"/>
    <property type="match status" value="1"/>
</dbReference>
<evidence type="ECO:0000256" key="6">
    <source>
        <dbReference type="ARBA" id="ARBA00023136"/>
    </source>
</evidence>
<feature type="transmembrane region" description="Helical" evidence="10">
    <location>
        <begin position="867"/>
        <end position="885"/>
    </location>
</feature>
<evidence type="ECO:0000256" key="2">
    <source>
        <dbReference type="ARBA" id="ARBA00004173"/>
    </source>
</evidence>
<evidence type="ECO:0000256" key="9">
    <source>
        <dbReference type="ARBA" id="ARBA00039444"/>
    </source>
</evidence>
<dbReference type="FunFam" id="3.90.280.10:FF:000004">
    <property type="entry name" value="Mitochondrial large ribosomal subunit YmL35"/>
    <property type="match status" value="1"/>
</dbReference>
<dbReference type="Gene3D" id="1.20.58.1180">
    <property type="match status" value="1"/>
</dbReference>
<dbReference type="InterPro" id="IPR005828">
    <property type="entry name" value="MFS_sugar_transport-like"/>
</dbReference>
<dbReference type="Proteomes" id="UP000767238">
    <property type="component" value="Unassembled WGS sequence"/>
</dbReference>
<feature type="transmembrane region" description="Helical" evidence="10">
    <location>
        <begin position="547"/>
        <end position="569"/>
    </location>
</feature>
<dbReference type="Gene3D" id="1.20.1250.20">
    <property type="entry name" value="MFS general substrate transporter like domains"/>
    <property type="match status" value="1"/>
</dbReference>
<dbReference type="Gene3D" id="3.90.280.10">
    <property type="entry name" value="PEBP-like"/>
    <property type="match status" value="1"/>
</dbReference>
<reference evidence="12" key="1">
    <citation type="journal article" date="2021" name="J Fungi (Basel)">
        <title>Virulence traits and population genomics of the black yeast Aureobasidium melanogenum.</title>
        <authorList>
            <person name="Cernosa A."/>
            <person name="Sun X."/>
            <person name="Gostincar C."/>
            <person name="Fang C."/>
            <person name="Gunde-Cimerman N."/>
            <person name="Song Z."/>
        </authorList>
    </citation>
    <scope>NUCLEOTIDE SEQUENCE</scope>
    <source>
        <strain evidence="12">EXF-8016</strain>
    </source>
</reference>
<protein>
    <recommendedName>
        <fullName evidence="9">Large ribosomal subunit protein mL38</fullName>
    </recommendedName>
</protein>
<evidence type="ECO:0000313" key="13">
    <source>
        <dbReference type="Proteomes" id="UP000767238"/>
    </source>
</evidence>
<proteinExistence type="inferred from homology"/>
<comment type="similarity">
    <text evidence="8">Belongs to the phosphatidylethanolamine-binding protein family. Mitochondrion-specific ribosomal protein mL38 subfamily.</text>
</comment>
<dbReference type="InterPro" id="IPR036610">
    <property type="entry name" value="PEBP-like_sf"/>
</dbReference>
<evidence type="ECO:0000256" key="1">
    <source>
        <dbReference type="ARBA" id="ARBA00004141"/>
    </source>
</evidence>
<dbReference type="InterPro" id="IPR035810">
    <property type="entry name" value="PEBP_euk"/>
</dbReference>
<evidence type="ECO:0000259" key="11">
    <source>
        <dbReference type="PROSITE" id="PS50850"/>
    </source>
</evidence>
<feature type="transmembrane region" description="Helical" evidence="10">
    <location>
        <begin position="770"/>
        <end position="793"/>
    </location>
</feature>
<evidence type="ECO:0000256" key="3">
    <source>
        <dbReference type="ARBA" id="ARBA00022692"/>
    </source>
</evidence>
<evidence type="ECO:0000256" key="4">
    <source>
        <dbReference type="ARBA" id="ARBA00022989"/>
    </source>
</evidence>
<dbReference type="PANTHER" id="PTHR23508:SF10">
    <property type="entry name" value="CARBOXYLIC ACID TRANSPORTER PROTEIN HOMOLOG"/>
    <property type="match status" value="1"/>
</dbReference>
<dbReference type="Pfam" id="PF00083">
    <property type="entry name" value="Sugar_tr"/>
    <property type="match status" value="2"/>
</dbReference>
<feature type="domain" description="Major facilitator superfamily (MFS) profile" evidence="11">
    <location>
        <begin position="480"/>
        <end position="890"/>
    </location>
</feature>
<comment type="function">
    <text evidence="7">Component of the mitochondrial ribosome (mitoribosome), a dedicated translation machinery responsible for the synthesis of mitochondrial genome-encoded proteins, including at least some of the essential transmembrane subunits of the mitochondrial respiratory chain. The mitoribosomes are attached to the mitochondrial inner membrane and translation products are cotranslationally integrated into the membrane.</text>
</comment>
<evidence type="ECO:0000256" key="7">
    <source>
        <dbReference type="ARBA" id="ARBA00037226"/>
    </source>
</evidence>
<sequence length="919" mass="101879">MASSSRALRGLSARAFSTSAAVAEEVVASTPAAASAATTQTPPPSSLAQDNVFTPRAERKLLQTRRLTPVGSRRRRAAILSGSRIPFEQLPYQCFQEARKVLIQHREEKVKDIETERQKIARLKAQSVEPQNEQRQQHRINSMERYLDQLKIHADINDPMVKRRFEDGKGDMDKPIYRYLADKKWRQYDRMIIMQRITQMNVVPDVLPSIDPILNVDLSFGPRNVQPGEFVDSRVSEVPAHLNIQPYDKGERYVSIAIVNPDVPNVEADAFDYRCHFLASNIKISPTQTSVSLAKLNDDQVILPWLPAYTQKGLAYSRMSIFVLEQKDGQVLDAKALSQRYEHDDFILRSFVDRHVLKPVGVNLFRSRHDEGTAGVMQRAGIPGGHVEFKRKKIEPLPYKKLPGSRYRTTIQYGKHKKRQGAAIRKATLVIAKMASSVEMTVNPKDTQNYQGDETKDAEVTVWDTESDISKNPKQTSWFVIFASALANFSDGYQNNLSSHTNVVFSHTLGKAYTSTIQTRISNALLVGAVIGIIILGYTCDIWSRRGGLWVTSSLVVIGSLLSTLVFQVESQGVSDMMWYMTIARGITGVGVGGEYPPSAAAALEGSNEHYDHIRGPIQVLTSTLMATSAAPICTAVYLISLTASNNNLRIAFHAIYAISVFLPLFVAFLRFRMRDGVLFRRNNFKTKKSPPYLLVLKRYGWRLLGTSAAFFLYDFINFPNGIMSSVIINNVVKGKDVRQTAIWQFILALLAVPGPIVGSWLCNRIGRRWTGIAGWSGYIILGFVIGGCYTLLTENAIAAFVVLYGLMQCFGHMGPGATIGLMSVELYPTAVRGMSYGISAAFGKAGAAVGTQVFTPIRDAAGPASTFYLLGGLSVLGAAIYYILPEGRDIDLAAEDESFNIYLRSEGFGKEEDRAGSE</sequence>
<keyword evidence="5" id="KW-0496">Mitochondrion</keyword>
<feature type="transmembrane region" description="Helical" evidence="10">
    <location>
        <begin position="521"/>
        <end position="540"/>
    </location>
</feature>
<dbReference type="AlphaFoldDB" id="A0A9P8GBH4"/>
<dbReference type="OrthoDB" id="2153661at2759"/>
<feature type="non-terminal residue" evidence="12">
    <location>
        <position position="1"/>
    </location>
</feature>
<accession>A0A9P8GBH4</accession>
<dbReference type="GO" id="GO:0005886">
    <property type="term" value="C:plasma membrane"/>
    <property type="evidence" value="ECO:0007669"/>
    <property type="project" value="TreeGrafter"/>
</dbReference>
<gene>
    <name evidence="12" type="ORF">KCV03_g7503</name>
</gene>
<reference evidence="12" key="2">
    <citation type="submission" date="2021-08" db="EMBL/GenBank/DDBJ databases">
        <authorList>
            <person name="Gostincar C."/>
            <person name="Sun X."/>
            <person name="Song Z."/>
            <person name="Gunde-Cimerman N."/>
        </authorList>
    </citation>
    <scope>NUCLEOTIDE SEQUENCE</scope>
    <source>
        <strain evidence="12">EXF-8016</strain>
    </source>
</reference>
<comment type="caution">
    <text evidence="12">The sequence shown here is derived from an EMBL/GenBank/DDBJ whole genome shotgun (WGS) entry which is preliminary data.</text>
</comment>
<dbReference type="GO" id="GO:0005739">
    <property type="term" value="C:mitochondrion"/>
    <property type="evidence" value="ECO:0007669"/>
    <property type="project" value="UniProtKB-SubCell"/>
</dbReference>
<feature type="transmembrane region" description="Helical" evidence="10">
    <location>
        <begin position="651"/>
        <end position="672"/>
    </location>
</feature>
<dbReference type="SUPFAM" id="SSF103473">
    <property type="entry name" value="MFS general substrate transporter"/>
    <property type="match status" value="1"/>
</dbReference>
<name>A0A9P8GBH4_AURME</name>
<comment type="subcellular location">
    <subcellularLocation>
        <location evidence="1">Membrane</location>
        <topology evidence="1">Multi-pass membrane protein</topology>
    </subcellularLocation>
    <subcellularLocation>
        <location evidence="2">Mitochondrion</location>
    </subcellularLocation>
</comment>
<dbReference type="InterPro" id="IPR036259">
    <property type="entry name" value="MFS_trans_sf"/>
</dbReference>
<feature type="transmembrane region" description="Helical" evidence="10">
    <location>
        <begin position="799"/>
        <end position="823"/>
    </location>
</feature>
<keyword evidence="3 10" id="KW-0812">Transmembrane</keyword>
<keyword evidence="6 10" id="KW-0472">Membrane</keyword>
<evidence type="ECO:0000313" key="12">
    <source>
        <dbReference type="EMBL" id="KAH0216512.1"/>
    </source>
</evidence>